<protein>
    <submittedName>
        <fullName evidence="4">Iron complex transport system substrate-binding protein</fullName>
    </submittedName>
</protein>
<dbReference type="CDD" id="cd01144">
    <property type="entry name" value="BtuF"/>
    <property type="match status" value="1"/>
</dbReference>
<feature type="signal peptide" evidence="2">
    <location>
        <begin position="1"/>
        <end position="33"/>
    </location>
</feature>
<evidence type="ECO:0000313" key="4">
    <source>
        <dbReference type="EMBL" id="SHM74939.1"/>
    </source>
</evidence>
<dbReference type="Proteomes" id="UP000184123">
    <property type="component" value="Unassembled WGS sequence"/>
</dbReference>
<dbReference type="RefSeq" id="WP_234987096.1">
    <property type="nucleotide sequence ID" value="NZ_BJXU01000129.1"/>
</dbReference>
<name>A0A1M7L9Y1_9GAMM</name>
<dbReference type="Pfam" id="PF01497">
    <property type="entry name" value="Peripla_BP_2"/>
    <property type="match status" value="1"/>
</dbReference>
<evidence type="ECO:0000313" key="5">
    <source>
        <dbReference type="Proteomes" id="UP000184123"/>
    </source>
</evidence>
<dbReference type="STRING" id="44933.SAMN05660971_03769"/>
<proteinExistence type="predicted"/>
<feature type="domain" description="Fe/B12 periplasmic-binding" evidence="3">
    <location>
        <begin position="54"/>
        <end position="303"/>
    </location>
</feature>
<keyword evidence="1 2" id="KW-0732">Signal</keyword>
<evidence type="ECO:0000256" key="2">
    <source>
        <dbReference type="SAM" id="SignalP"/>
    </source>
</evidence>
<gene>
    <name evidence="4" type="ORF">SAMN05660971_03769</name>
</gene>
<dbReference type="InterPro" id="IPR054828">
    <property type="entry name" value="Vit_B12_bind_prot"/>
</dbReference>
<dbReference type="SUPFAM" id="SSF53807">
    <property type="entry name" value="Helical backbone' metal receptor"/>
    <property type="match status" value="1"/>
</dbReference>
<dbReference type="PANTHER" id="PTHR30535">
    <property type="entry name" value="VITAMIN B12-BINDING PROTEIN"/>
    <property type="match status" value="1"/>
</dbReference>
<organism evidence="4 5">
    <name type="scientific">Halomonas cupida</name>
    <dbReference type="NCBI Taxonomy" id="44933"/>
    <lineage>
        <taxon>Bacteria</taxon>
        <taxon>Pseudomonadati</taxon>
        <taxon>Pseudomonadota</taxon>
        <taxon>Gammaproteobacteria</taxon>
        <taxon>Oceanospirillales</taxon>
        <taxon>Halomonadaceae</taxon>
        <taxon>Halomonas</taxon>
    </lineage>
</organism>
<evidence type="ECO:0000259" key="3">
    <source>
        <dbReference type="PROSITE" id="PS50983"/>
    </source>
</evidence>
<dbReference type="PROSITE" id="PS50983">
    <property type="entry name" value="FE_B12_PBP"/>
    <property type="match status" value="1"/>
</dbReference>
<feature type="chain" id="PRO_5012771234" evidence="2">
    <location>
        <begin position="34"/>
        <end position="306"/>
    </location>
</feature>
<dbReference type="Gene3D" id="3.40.50.1980">
    <property type="entry name" value="Nitrogenase molybdenum iron protein domain"/>
    <property type="match status" value="2"/>
</dbReference>
<dbReference type="GO" id="GO:0071281">
    <property type="term" value="P:cellular response to iron ion"/>
    <property type="evidence" value="ECO:0007669"/>
    <property type="project" value="TreeGrafter"/>
</dbReference>
<dbReference type="InterPro" id="IPR050902">
    <property type="entry name" value="ABC_Transporter_SBP"/>
</dbReference>
<dbReference type="AlphaFoldDB" id="A0A1M7L9Y1"/>
<dbReference type="EMBL" id="FRCA01000012">
    <property type="protein sequence ID" value="SHM74939.1"/>
    <property type="molecule type" value="Genomic_DNA"/>
</dbReference>
<dbReference type="InterPro" id="IPR002491">
    <property type="entry name" value="ABC_transptr_periplasmic_BD"/>
</dbReference>
<accession>A0A1M7L9Y1</accession>
<dbReference type="PANTHER" id="PTHR30535:SF34">
    <property type="entry name" value="MOLYBDATE-BINDING PROTEIN MOLA"/>
    <property type="match status" value="1"/>
</dbReference>
<evidence type="ECO:0000256" key="1">
    <source>
        <dbReference type="ARBA" id="ARBA00022729"/>
    </source>
</evidence>
<reference evidence="4 5" key="1">
    <citation type="submission" date="2016-11" db="EMBL/GenBank/DDBJ databases">
        <authorList>
            <person name="Jaros S."/>
            <person name="Januszkiewicz K."/>
            <person name="Wedrychowicz H."/>
        </authorList>
    </citation>
    <scope>NUCLEOTIDE SEQUENCE [LARGE SCALE GENOMIC DNA]</scope>
    <source>
        <strain evidence="4 5">DSM 4740</strain>
    </source>
</reference>
<sequence length="306" mass="32991">MIPSGRKSAGLLRGLATVLLALGSGGAAPMALASTACVIDDAGQQLCLEQPAQRIVALSPSVTELLFAAGAGERVVGAVSFSDYPPEAEELPRIGSYDRLDLEALLALAPDLAVAWAGGNPREQVERLGELGIPVFHADASTFETIATTLERLGALAGTEEAAHRAAETLRQDVIELTEHYRDVEPVEVFYEVWESPLMTINGEHWISRSLALCGGVNLFSEQPPLVPRVAEEAVLAADPEVIITGGMGKADSTWLDAWRRYPQMSAVQRDNLFFINPDLVQRATPRLVEGTRALCRQLETARARR</sequence>
<dbReference type="NCBIfam" id="NF038402">
    <property type="entry name" value="TroA_like"/>
    <property type="match status" value="1"/>
</dbReference>